<dbReference type="PROSITE" id="PS51219">
    <property type="entry name" value="DPCK"/>
    <property type="match status" value="1"/>
</dbReference>
<organism evidence="7 8">
    <name type="scientific">Oceanisphaera marina</name>
    <dbReference type="NCBI Taxonomy" id="2017550"/>
    <lineage>
        <taxon>Bacteria</taxon>
        <taxon>Pseudomonadati</taxon>
        <taxon>Pseudomonadota</taxon>
        <taxon>Gammaproteobacteria</taxon>
        <taxon>Aeromonadales</taxon>
        <taxon>Aeromonadaceae</taxon>
        <taxon>Oceanisphaera</taxon>
    </lineage>
</organism>
<sequence>MTFIVGLTGGIGSGKSTVANWFGEQGVTVVDADIIAREVVAVGEPVLDAIVAYFGPEVLAEDGSLNRSELRQRIFENPAYRHWLEALLHPLIRERMITACQLADSAYCLLVVPLLVENKLTDLCDRILVVDVAPEQQIARTMQRDQADETQVKAIMASQASREQRLAAADDVIDNNGHDRGRVKAAVAQLHEQYLALASQ</sequence>
<dbReference type="InterPro" id="IPR001977">
    <property type="entry name" value="Depp_CoAkinase"/>
</dbReference>
<comment type="similarity">
    <text evidence="1 5">Belongs to the CoaE family.</text>
</comment>
<dbReference type="SUPFAM" id="SSF52540">
    <property type="entry name" value="P-loop containing nucleoside triphosphate hydrolases"/>
    <property type="match status" value="1"/>
</dbReference>
<dbReference type="GO" id="GO:0016301">
    <property type="term" value="F:kinase activity"/>
    <property type="evidence" value="ECO:0007669"/>
    <property type="project" value="UniProtKB-KW"/>
</dbReference>
<dbReference type="NCBIfam" id="TIGR00152">
    <property type="entry name" value="dephospho-CoA kinase"/>
    <property type="match status" value="1"/>
</dbReference>
<evidence type="ECO:0000256" key="4">
    <source>
        <dbReference type="ARBA" id="ARBA00022993"/>
    </source>
</evidence>
<dbReference type="Proteomes" id="UP000646152">
    <property type="component" value="Unassembled WGS sequence"/>
</dbReference>
<feature type="binding site" evidence="5">
    <location>
        <begin position="12"/>
        <end position="17"/>
    </location>
    <ligand>
        <name>ATP</name>
        <dbReference type="ChEBI" id="CHEBI:30616"/>
    </ligand>
</feature>
<protein>
    <recommendedName>
        <fullName evidence="5 6">Dephospho-CoA kinase</fullName>
        <ecNumber evidence="5 6">2.7.1.24</ecNumber>
    </recommendedName>
    <alternativeName>
        <fullName evidence="5">Dephosphocoenzyme A kinase</fullName>
    </alternativeName>
</protein>
<dbReference type="EC" id="2.7.1.24" evidence="5 6"/>
<name>A0ABQ1IGG0_9GAMM</name>
<dbReference type="PANTHER" id="PTHR10695:SF46">
    <property type="entry name" value="BIFUNCTIONAL COENZYME A SYNTHASE-RELATED"/>
    <property type="match status" value="1"/>
</dbReference>
<evidence type="ECO:0000256" key="5">
    <source>
        <dbReference type="HAMAP-Rule" id="MF_00376"/>
    </source>
</evidence>
<dbReference type="Pfam" id="PF01121">
    <property type="entry name" value="CoaE"/>
    <property type="match status" value="1"/>
</dbReference>
<dbReference type="InterPro" id="IPR027417">
    <property type="entry name" value="P-loop_NTPase"/>
</dbReference>
<keyword evidence="4 5" id="KW-0173">Coenzyme A biosynthesis</keyword>
<comment type="catalytic activity">
    <reaction evidence="5">
        <text>3'-dephospho-CoA + ATP = ADP + CoA + H(+)</text>
        <dbReference type="Rhea" id="RHEA:18245"/>
        <dbReference type="ChEBI" id="CHEBI:15378"/>
        <dbReference type="ChEBI" id="CHEBI:30616"/>
        <dbReference type="ChEBI" id="CHEBI:57287"/>
        <dbReference type="ChEBI" id="CHEBI:57328"/>
        <dbReference type="ChEBI" id="CHEBI:456216"/>
        <dbReference type="EC" id="2.7.1.24"/>
    </reaction>
</comment>
<evidence type="ECO:0000313" key="7">
    <source>
        <dbReference type="EMBL" id="GGB36965.1"/>
    </source>
</evidence>
<reference evidence="8" key="1">
    <citation type="journal article" date="2019" name="Int. J. Syst. Evol. Microbiol.">
        <title>The Global Catalogue of Microorganisms (GCM) 10K type strain sequencing project: providing services to taxonomists for standard genome sequencing and annotation.</title>
        <authorList>
            <consortium name="The Broad Institute Genomics Platform"/>
            <consortium name="The Broad Institute Genome Sequencing Center for Infectious Disease"/>
            <person name="Wu L."/>
            <person name="Ma J."/>
        </authorList>
    </citation>
    <scope>NUCLEOTIDE SEQUENCE [LARGE SCALE GENOMIC DNA]</scope>
    <source>
        <strain evidence="8">CGMCC 1.15923</strain>
    </source>
</reference>
<keyword evidence="8" id="KW-1185">Reference proteome</keyword>
<comment type="pathway">
    <text evidence="5">Cofactor biosynthesis; coenzyme A biosynthesis; CoA from (R)-pantothenate: step 5/5.</text>
</comment>
<comment type="caution">
    <text evidence="7">The sequence shown here is derived from an EMBL/GenBank/DDBJ whole genome shotgun (WGS) entry which is preliminary data.</text>
</comment>
<dbReference type="PANTHER" id="PTHR10695">
    <property type="entry name" value="DEPHOSPHO-COA KINASE-RELATED"/>
    <property type="match status" value="1"/>
</dbReference>
<proteinExistence type="inferred from homology"/>
<keyword evidence="5" id="KW-0963">Cytoplasm</keyword>
<comment type="function">
    <text evidence="5">Catalyzes the phosphorylation of the 3'-hydroxyl group of dephosphocoenzyme A to form coenzyme A.</text>
</comment>
<dbReference type="Gene3D" id="3.40.50.300">
    <property type="entry name" value="P-loop containing nucleotide triphosphate hydrolases"/>
    <property type="match status" value="1"/>
</dbReference>
<dbReference type="HAMAP" id="MF_00376">
    <property type="entry name" value="Dephospho_CoA_kinase"/>
    <property type="match status" value="1"/>
</dbReference>
<keyword evidence="5" id="KW-0808">Transferase</keyword>
<evidence type="ECO:0000313" key="8">
    <source>
        <dbReference type="Proteomes" id="UP000646152"/>
    </source>
</evidence>
<keyword evidence="3 5" id="KW-0067">ATP-binding</keyword>
<gene>
    <name evidence="5 7" type="primary">coaE</name>
    <name evidence="7" type="ORF">GCM10011502_07660</name>
</gene>
<evidence type="ECO:0000256" key="6">
    <source>
        <dbReference type="NCBIfam" id="TIGR00152"/>
    </source>
</evidence>
<evidence type="ECO:0000256" key="1">
    <source>
        <dbReference type="ARBA" id="ARBA00009018"/>
    </source>
</evidence>
<dbReference type="CDD" id="cd02022">
    <property type="entry name" value="DPCK"/>
    <property type="match status" value="1"/>
</dbReference>
<keyword evidence="2 5" id="KW-0547">Nucleotide-binding</keyword>
<keyword evidence="5 7" id="KW-0418">Kinase</keyword>
<dbReference type="EMBL" id="BMKE01000004">
    <property type="protein sequence ID" value="GGB36965.1"/>
    <property type="molecule type" value="Genomic_DNA"/>
</dbReference>
<comment type="subcellular location">
    <subcellularLocation>
        <location evidence="5">Cytoplasm</location>
    </subcellularLocation>
</comment>
<dbReference type="RefSeq" id="WP_188628778.1">
    <property type="nucleotide sequence ID" value="NZ_BMKE01000004.1"/>
</dbReference>
<evidence type="ECO:0000256" key="2">
    <source>
        <dbReference type="ARBA" id="ARBA00022741"/>
    </source>
</evidence>
<accession>A0ABQ1IGG0</accession>
<evidence type="ECO:0000256" key="3">
    <source>
        <dbReference type="ARBA" id="ARBA00022840"/>
    </source>
</evidence>